<name>A0ABT9UAD5_PAEHA</name>
<dbReference type="RefSeq" id="WP_307208677.1">
    <property type="nucleotide sequence ID" value="NZ_JAUSSU010000022.1"/>
</dbReference>
<keyword evidence="1" id="KW-1133">Transmembrane helix</keyword>
<sequence>MNYSLRTMIVGIALILMGIYIQNDLENDFYENDYLLVIAGFVLVIVGCFKEAIKTIIVKQEKNDNDS</sequence>
<organism evidence="2 3">
    <name type="scientific">Paenibacillus harenae</name>
    <dbReference type="NCBI Taxonomy" id="306543"/>
    <lineage>
        <taxon>Bacteria</taxon>
        <taxon>Bacillati</taxon>
        <taxon>Bacillota</taxon>
        <taxon>Bacilli</taxon>
        <taxon>Bacillales</taxon>
        <taxon>Paenibacillaceae</taxon>
        <taxon>Paenibacillus</taxon>
    </lineage>
</organism>
<evidence type="ECO:0000256" key="1">
    <source>
        <dbReference type="SAM" id="Phobius"/>
    </source>
</evidence>
<evidence type="ECO:0000313" key="2">
    <source>
        <dbReference type="EMBL" id="MDQ0116602.1"/>
    </source>
</evidence>
<reference evidence="2 3" key="1">
    <citation type="submission" date="2023-07" db="EMBL/GenBank/DDBJ databases">
        <title>Sorghum-associated microbial communities from plants grown in Nebraska, USA.</title>
        <authorList>
            <person name="Schachtman D."/>
        </authorList>
    </citation>
    <scope>NUCLEOTIDE SEQUENCE [LARGE SCALE GENOMIC DNA]</scope>
    <source>
        <strain evidence="2 3">CC482</strain>
    </source>
</reference>
<dbReference type="EMBL" id="JAUSSU010000022">
    <property type="protein sequence ID" value="MDQ0116602.1"/>
    <property type="molecule type" value="Genomic_DNA"/>
</dbReference>
<feature type="transmembrane region" description="Helical" evidence="1">
    <location>
        <begin position="34"/>
        <end position="53"/>
    </location>
</feature>
<gene>
    <name evidence="2" type="ORF">J2T15_006084</name>
</gene>
<protein>
    <submittedName>
        <fullName evidence="2">Membrane protein</fullName>
    </submittedName>
</protein>
<keyword evidence="3" id="KW-1185">Reference proteome</keyword>
<comment type="caution">
    <text evidence="2">The sequence shown here is derived from an EMBL/GenBank/DDBJ whole genome shotgun (WGS) entry which is preliminary data.</text>
</comment>
<proteinExistence type="predicted"/>
<evidence type="ECO:0000313" key="3">
    <source>
        <dbReference type="Proteomes" id="UP001229346"/>
    </source>
</evidence>
<keyword evidence="1" id="KW-0472">Membrane</keyword>
<dbReference type="Proteomes" id="UP001229346">
    <property type="component" value="Unassembled WGS sequence"/>
</dbReference>
<feature type="transmembrane region" description="Helical" evidence="1">
    <location>
        <begin position="5"/>
        <end position="22"/>
    </location>
</feature>
<accession>A0ABT9UAD5</accession>
<keyword evidence="1" id="KW-0812">Transmembrane</keyword>